<dbReference type="OrthoDB" id="2315942at2759"/>
<reference evidence="1" key="1">
    <citation type="submission" date="2021-06" db="EMBL/GenBank/DDBJ databases">
        <authorList>
            <person name="Kallberg Y."/>
            <person name="Tangrot J."/>
            <person name="Rosling A."/>
        </authorList>
    </citation>
    <scope>NUCLEOTIDE SEQUENCE</scope>
    <source>
        <strain evidence="1">UK204</strain>
    </source>
</reference>
<dbReference type="AlphaFoldDB" id="A0A9N8VVH7"/>
<proteinExistence type="predicted"/>
<organism evidence="1 2">
    <name type="scientific">Funneliformis caledonium</name>
    <dbReference type="NCBI Taxonomy" id="1117310"/>
    <lineage>
        <taxon>Eukaryota</taxon>
        <taxon>Fungi</taxon>
        <taxon>Fungi incertae sedis</taxon>
        <taxon>Mucoromycota</taxon>
        <taxon>Glomeromycotina</taxon>
        <taxon>Glomeromycetes</taxon>
        <taxon>Glomerales</taxon>
        <taxon>Glomeraceae</taxon>
        <taxon>Funneliformis</taxon>
    </lineage>
</organism>
<protein>
    <submittedName>
        <fullName evidence="1">16244_t:CDS:1</fullName>
    </submittedName>
</protein>
<dbReference type="EMBL" id="CAJVPQ010000277">
    <property type="protein sequence ID" value="CAG8465757.1"/>
    <property type="molecule type" value="Genomic_DNA"/>
</dbReference>
<keyword evidence="2" id="KW-1185">Reference proteome</keyword>
<name>A0A9N8VVH7_9GLOM</name>
<comment type="caution">
    <text evidence="1">The sequence shown here is derived from an EMBL/GenBank/DDBJ whole genome shotgun (WGS) entry which is preliminary data.</text>
</comment>
<dbReference type="Gene3D" id="3.30.200.20">
    <property type="entry name" value="Phosphorylase Kinase, domain 1"/>
    <property type="match status" value="1"/>
</dbReference>
<accession>A0A9N8VVH7</accession>
<sequence>MSTTEINNSNADFNWLKRAISENYIKYYDFAEFTNWEEISYGSYGNVSCANWKGSDTIMALKHSYNLTIKEMVNEL</sequence>
<evidence type="ECO:0000313" key="1">
    <source>
        <dbReference type="EMBL" id="CAG8465757.1"/>
    </source>
</evidence>
<gene>
    <name evidence="1" type="ORF">FCALED_LOCUS1969</name>
</gene>
<evidence type="ECO:0000313" key="2">
    <source>
        <dbReference type="Proteomes" id="UP000789570"/>
    </source>
</evidence>
<dbReference type="Proteomes" id="UP000789570">
    <property type="component" value="Unassembled WGS sequence"/>
</dbReference>